<evidence type="ECO:0000256" key="1">
    <source>
        <dbReference type="SAM" id="Phobius"/>
    </source>
</evidence>
<feature type="chain" id="PRO_5046692726" description="Lipoprotein" evidence="2">
    <location>
        <begin position="29"/>
        <end position="198"/>
    </location>
</feature>
<keyword evidence="1" id="KW-0472">Membrane</keyword>
<evidence type="ECO:0000256" key="2">
    <source>
        <dbReference type="SAM" id="SignalP"/>
    </source>
</evidence>
<keyword evidence="2" id="KW-0732">Signal</keyword>
<name>A0ABQ3AMU1_9ACTN</name>
<keyword evidence="1" id="KW-1133">Transmembrane helix</keyword>
<keyword evidence="4" id="KW-1185">Reference proteome</keyword>
<feature type="transmembrane region" description="Helical" evidence="1">
    <location>
        <begin position="170"/>
        <end position="189"/>
    </location>
</feature>
<protein>
    <recommendedName>
        <fullName evidence="5">Lipoprotein</fullName>
    </recommendedName>
</protein>
<dbReference type="RefSeq" id="WP_190028811.1">
    <property type="nucleotide sequence ID" value="NZ_BMUU01000013.1"/>
</dbReference>
<evidence type="ECO:0008006" key="5">
    <source>
        <dbReference type="Google" id="ProtNLM"/>
    </source>
</evidence>
<organism evidence="3 4">
    <name type="scientific">Streptomyces xanthochromogenes</name>
    <dbReference type="NCBI Taxonomy" id="67384"/>
    <lineage>
        <taxon>Bacteria</taxon>
        <taxon>Bacillati</taxon>
        <taxon>Actinomycetota</taxon>
        <taxon>Actinomycetes</taxon>
        <taxon>Kitasatosporales</taxon>
        <taxon>Streptomycetaceae</taxon>
        <taxon>Streptomyces</taxon>
    </lineage>
</organism>
<accession>A0ABQ3AMU1</accession>
<gene>
    <name evidence="3" type="ORF">GCM10010326_61850</name>
</gene>
<keyword evidence="1" id="KW-0812">Transmembrane</keyword>
<reference evidence="4" key="1">
    <citation type="journal article" date="2019" name="Int. J. Syst. Evol. Microbiol.">
        <title>The Global Catalogue of Microorganisms (GCM) 10K type strain sequencing project: providing services to taxonomists for standard genome sequencing and annotation.</title>
        <authorList>
            <consortium name="The Broad Institute Genomics Platform"/>
            <consortium name="The Broad Institute Genome Sequencing Center for Infectious Disease"/>
            <person name="Wu L."/>
            <person name="Ma J."/>
        </authorList>
    </citation>
    <scope>NUCLEOTIDE SEQUENCE [LARGE SCALE GENOMIC DNA]</scope>
    <source>
        <strain evidence="4">JCM 4594</strain>
    </source>
</reference>
<dbReference type="GeneID" id="96294085"/>
<proteinExistence type="predicted"/>
<sequence length="198" mass="19240">MGAIRIASATLLGAVAALTLAVPTTAAAAGGSTGGSTGSSTGSSTGGSNITPFGFSITPSVIAPGGQVTLNVTGCSTEATVSSGVFDTVTVPKDSSRNATVDWDAKRGAAYTVTFSCDGARGTSQLTISGGSPTTSSTVRPTVRPTVTTPRGVRGGLGGSVDGSLSPAELATGAALIALATGGTGYALYRRRATGRRH</sequence>
<feature type="signal peptide" evidence="2">
    <location>
        <begin position="1"/>
        <end position="28"/>
    </location>
</feature>
<dbReference type="Proteomes" id="UP000600946">
    <property type="component" value="Unassembled WGS sequence"/>
</dbReference>
<comment type="caution">
    <text evidence="3">The sequence shown here is derived from an EMBL/GenBank/DDBJ whole genome shotgun (WGS) entry which is preliminary data.</text>
</comment>
<evidence type="ECO:0000313" key="3">
    <source>
        <dbReference type="EMBL" id="GGY58798.1"/>
    </source>
</evidence>
<dbReference type="EMBL" id="BMUU01000013">
    <property type="protein sequence ID" value="GGY58798.1"/>
    <property type="molecule type" value="Genomic_DNA"/>
</dbReference>
<evidence type="ECO:0000313" key="4">
    <source>
        <dbReference type="Proteomes" id="UP000600946"/>
    </source>
</evidence>